<accession>A0AAE4YFW8</accession>
<dbReference type="GO" id="GO:0016740">
    <property type="term" value="F:transferase activity"/>
    <property type="evidence" value="ECO:0007669"/>
    <property type="project" value="UniProtKB-KW"/>
</dbReference>
<gene>
    <name evidence="1" type="ORF">GV832_16470</name>
</gene>
<dbReference type="Gene3D" id="3.40.50.2000">
    <property type="entry name" value="Glycogen Phosphorylase B"/>
    <property type="match status" value="1"/>
</dbReference>
<protein>
    <submittedName>
        <fullName evidence="1">UDP-N-acetylglucosamine--LPS N-acetylglucosamine transferase</fullName>
    </submittedName>
</protein>
<evidence type="ECO:0000313" key="1">
    <source>
        <dbReference type="EMBL" id="NBZ89185.1"/>
    </source>
</evidence>
<dbReference type="RefSeq" id="WP_168775986.1">
    <property type="nucleotide sequence ID" value="NZ_JAABNR010000018.1"/>
</dbReference>
<reference evidence="1" key="1">
    <citation type="submission" date="2020-01" db="EMBL/GenBank/DDBJ databases">
        <authorList>
            <person name="Chen W.-M."/>
        </authorList>
    </citation>
    <scope>NUCLEOTIDE SEQUENCE</scope>
    <source>
        <strain evidence="1">CYK-10</strain>
    </source>
</reference>
<dbReference type="GO" id="GO:0006488">
    <property type="term" value="P:dolichol-linked oligosaccharide biosynthetic process"/>
    <property type="evidence" value="ECO:0007669"/>
    <property type="project" value="InterPro"/>
</dbReference>
<evidence type="ECO:0000313" key="2">
    <source>
        <dbReference type="Proteomes" id="UP001193501"/>
    </source>
</evidence>
<keyword evidence="2" id="KW-1185">Reference proteome</keyword>
<dbReference type="SUPFAM" id="SSF53756">
    <property type="entry name" value="UDP-Glycosyltransferase/glycogen phosphorylase"/>
    <property type="match status" value="1"/>
</dbReference>
<sequence>MPPFRRPLRRKRRVLAVASGGGHWVQLLRLRPAFEGAEVHYATVDPSARETVAPAPVHLYPDANKDTKLRLLLTALRLAVIVARVRPDVVISTGAAGGYLAIRMARLLGARTVFLDSIANTRQLSVSARLAQRAADLVLSQWPAVAARSGAEYRGAVL</sequence>
<name>A0AAE4YFW8_9RHOB</name>
<comment type="caution">
    <text evidence="1">The sequence shown here is derived from an EMBL/GenBank/DDBJ whole genome shotgun (WGS) entry which is preliminary data.</text>
</comment>
<keyword evidence="1" id="KW-0808">Transferase</keyword>
<proteinExistence type="predicted"/>
<dbReference type="Proteomes" id="UP001193501">
    <property type="component" value="Unassembled WGS sequence"/>
</dbReference>
<dbReference type="Pfam" id="PF08660">
    <property type="entry name" value="Alg14"/>
    <property type="match status" value="1"/>
</dbReference>
<dbReference type="AlphaFoldDB" id="A0AAE4YFW8"/>
<organism evidence="1 2">
    <name type="scientific">Stagnihabitans tardus</name>
    <dbReference type="NCBI Taxonomy" id="2699202"/>
    <lineage>
        <taxon>Bacteria</taxon>
        <taxon>Pseudomonadati</taxon>
        <taxon>Pseudomonadota</taxon>
        <taxon>Alphaproteobacteria</taxon>
        <taxon>Rhodobacterales</taxon>
        <taxon>Paracoccaceae</taxon>
        <taxon>Stagnihabitans</taxon>
    </lineage>
</organism>
<dbReference type="InterPro" id="IPR013969">
    <property type="entry name" value="Oligosacch_biosynth_Alg14"/>
</dbReference>
<dbReference type="EMBL" id="JAABNR010000018">
    <property type="protein sequence ID" value="NBZ89185.1"/>
    <property type="molecule type" value="Genomic_DNA"/>
</dbReference>